<dbReference type="RefSeq" id="WP_239655481.1">
    <property type="nucleotide sequence ID" value="NZ_LR215729.2"/>
</dbReference>
<feature type="chain" id="PRO_5024819300" evidence="1">
    <location>
        <begin position="26"/>
        <end position="86"/>
    </location>
</feature>
<dbReference type="Pfam" id="PF23793">
    <property type="entry name" value="LysC"/>
    <property type="match status" value="1"/>
</dbReference>
<feature type="signal peptide" evidence="1">
    <location>
        <begin position="1"/>
        <end position="25"/>
    </location>
</feature>
<reference evidence="2" key="1">
    <citation type="submission" date="2019-02" db="EMBL/GenBank/DDBJ databases">
        <authorList>
            <consortium name="Genoscope - CEA"/>
            <person name="William W."/>
        </authorList>
    </citation>
    <scope>NUCLEOTIDE SEQUENCE [LARGE SCALE GENOMIC DNA]</scope>
    <source>
        <strain evidence="2">YSy11</strain>
    </source>
</reference>
<dbReference type="AlphaFoldDB" id="A0A653E9E8"/>
<organism evidence="2">
    <name type="scientific">Pseudomonas marincola</name>
    <dbReference type="NCBI Taxonomy" id="437900"/>
    <lineage>
        <taxon>Bacteria</taxon>
        <taxon>Pseudomonadati</taxon>
        <taxon>Pseudomonadota</taxon>
        <taxon>Gammaproteobacteria</taxon>
        <taxon>Pseudomonadales</taxon>
        <taxon>Pseudomonadaceae</taxon>
        <taxon>Pseudomonas</taxon>
    </lineage>
</organism>
<accession>A0A653E9E8</accession>
<gene>
    <name evidence="2" type="ORF">PMYSY11_4189</name>
</gene>
<dbReference type="EMBL" id="LR215729">
    <property type="protein sequence ID" value="VEV99232.1"/>
    <property type="molecule type" value="Genomic_DNA"/>
</dbReference>
<dbReference type="InterPro" id="IPR058979">
    <property type="entry name" value="LysC-like"/>
</dbReference>
<dbReference type="InterPro" id="IPR047737">
    <property type="entry name" value="LysC"/>
</dbReference>
<sequence>MTRVLVIGAASLSLALLAGCMSAPALPEHTVTVSGCPVVTPCSLLPAAPQNNGQLSDDSDYLIAAWAECAAQVDMIYSHQQPRADP</sequence>
<keyword evidence="1" id="KW-0732">Signal</keyword>
<dbReference type="PROSITE" id="PS51257">
    <property type="entry name" value="PROKAR_LIPOPROTEIN"/>
    <property type="match status" value="1"/>
</dbReference>
<evidence type="ECO:0000313" key="2">
    <source>
        <dbReference type="EMBL" id="VEV99232.1"/>
    </source>
</evidence>
<proteinExistence type="predicted"/>
<protein>
    <submittedName>
        <fullName evidence="2">Uncharacterized protein</fullName>
    </submittedName>
</protein>
<evidence type="ECO:0000256" key="1">
    <source>
        <dbReference type="SAM" id="SignalP"/>
    </source>
</evidence>
<dbReference type="NCBIfam" id="NF038368">
    <property type="entry name" value="P2_Rz1"/>
    <property type="match status" value="1"/>
</dbReference>
<name>A0A653E9E8_9PSED</name>